<proteinExistence type="predicted"/>
<evidence type="ECO:0000313" key="1">
    <source>
        <dbReference type="EMBL" id="MRH08358.1"/>
    </source>
</evidence>
<comment type="caution">
    <text evidence="1">The sequence shown here is derived from an EMBL/GenBank/DDBJ whole genome shotgun (WGS) entry which is preliminary data.</text>
</comment>
<dbReference type="EMBL" id="WJNA01000004">
    <property type="protein sequence ID" value="MRH08358.1"/>
    <property type="molecule type" value="Genomic_DNA"/>
</dbReference>
<dbReference type="Proteomes" id="UP000472879">
    <property type="component" value="Unassembled WGS sequence"/>
</dbReference>
<name>A0A6L5P234_LIMRT</name>
<protein>
    <submittedName>
        <fullName evidence="1">Uncharacterized protein</fullName>
    </submittedName>
</protein>
<reference evidence="1 2" key="1">
    <citation type="submission" date="2019-11" db="EMBL/GenBank/DDBJ databases">
        <title>Draft genome sequence of 12 host-associated Lactobacillus reuteri rodent strains.</title>
        <authorList>
            <person name="Zhang S."/>
            <person name="Ozcam M."/>
            <person name="Van Pijkeren J.P."/>
        </authorList>
    </citation>
    <scope>NUCLEOTIDE SEQUENCE [LARGE SCALE GENOMIC DNA]</scope>
    <source>
        <strain evidence="1 2">Lr4020</strain>
    </source>
</reference>
<gene>
    <name evidence="1" type="ORF">GIX81_02595</name>
</gene>
<organism evidence="1 2">
    <name type="scientific">Limosilactobacillus reuteri</name>
    <name type="common">Lactobacillus reuteri</name>
    <dbReference type="NCBI Taxonomy" id="1598"/>
    <lineage>
        <taxon>Bacteria</taxon>
        <taxon>Bacillati</taxon>
        <taxon>Bacillota</taxon>
        <taxon>Bacilli</taxon>
        <taxon>Lactobacillales</taxon>
        <taxon>Lactobacillaceae</taxon>
        <taxon>Limosilactobacillus</taxon>
    </lineage>
</organism>
<dbReference type="AlphaFoldDB" id="A0A6L5P234"/>
<accession>A0A6L5P234</accession>
<evidence type="ECO:0000313" key="2">
    <source>
        <dbReference type="Proteomes" id="UP000472879"/>
    </source>
</evidence>
<dbReference type="RefSeq" id="WP_153704589.1">
    <property type="nucleotide sequence ID" value="NZ_WJNA01000004.1"/>
</dbReference>
<sequence length="154" mass="18086">MAERSKLNIITSRVIITTMGIATAELLTWRNWRTVKQGAKVAAQAIMHPAKTIRKVVQKARLGVAYVKKQATRLYTTTKRIITHPIRTGRQIYRKTVNAVKRVYQKYTPRPIKRFNSAVKRTVTKRYNSARKSVSRFVKNTRARVKKFFRRKRR</sequence>